<dbReference type="AlphaFoldDB" id="A0AAV1ALW3"/>
<evidence type="ECO:0000313" key="2">
    <source>
        <dbReference type="Proteomes" id="UP001157006"/>
    </source>
</evidence>
<proteinExistence type="predicted"/>
<evidence type="ECO:0000313" key="1">
    <source>
        <dbReference type="EMBL" id="CAI8610074.1"/>
    </source>
</evidence>
<dbReference type="PANTHER" id="PTHR21529:SF4">
    <property type="entry name" value="TPR AND ANKYRIN REPEAT-CONTAINING PROTEIN 1"/>
    <property type="match status" value="1"/>
</dbReference>
<accession>A0AAV1ALW3</accession>
<dbReference type="Proteomes" id="UP001157006">
    <property type="component" value="Chromosome 4"/>
</dbReference>
<dbReference type="InterPro" id="IPR039904">
    <property type="entry name" value="TRANK1"/>
</dbReference>
<gene>
    <name evidence="1" type="ORF">VFH_IV164480</name>
</gene>
<dbReference type="PANTHER" id="PTHR21529">
    <property type="entry name" value="MAMMARY TURMOR VIRUS RECEPTOR HOMOLOG 1, 2 MTVR1, 2"/>
    <property type="match status" value="1"/>
</dbReference>
<keyword evidence="2" id="KW-1185">Reference proteome</keyword>
<dbReference type="EMBL" id="OX451739">
    <property type="protein sequence ID" value="CAI8610074.1"/>
    <property type="molecule type" value="Genomic_DNA"/>
</dbReference>
<reference evidence="1 2" key="1">
    <citation type="submission" date="2023-01" db="EMBL/GenBank/DDBJ databases">
        <authorList>
            <person name="Kreplak J."/>
        </authorList>
    </citation>
    <scope>NUCLEOTIDE SEQUENCE [LARGE SCALE GENOMIC DNA]</scope>
</reference>
<sequence length="233" mass="27759">MLDFLSNFKTLEPYQQQSSYVKFALNYLGVQKQIYNQQDMYLLLIPGANWVMKLGDKFLIKNGRLVSVDVQPLLSYAQRYWSSELLSVGMDVLRTLNKLSNGKTLYELWQIQSLLQIFEVSKFLLNSNCFRHAEDNLRLLEKYSRKSIDNLGYYIIHLDWKKSLEREMVYHRITKHWQDIMKELIYENTKQKGSIGDWKEYRRKTEDDETERSCYGHDGLATMMMMVESTTNR</sequence>
<name>A0AAV1ALW3_VICFA</name>
<organism evidence="1 2">
    <name type="scientific">Vicia faba</name>
    <name type="common">Broad bean</name>
    <name type="synonym">Faba vulgaris</name>
    <dbReference type="NCBI Taxonomy" id="3906"/>
    <lineage>
        <taxon>Eukaryota</taxon>
        <taxon>Viridiplantae</taxon>
        <taxon>Streptophyta</taxon>
        <taxon>Embryophyta</taxon>
        <taxon>Tracheophyta</taxon>
        <taxon>Spermatophyta</taxon>
        <taxon>Magnoliopsida</taxon>
        <taxon>eudicotyledons</taxon>
        <taxon>Gunneridae</taxon>
        <taxon>Pentapetalae</taxon>
        <taxon>rosids</taxon>
        <taxon>fabids</taxon>
        <taxon>Fabales</taxon>
        <taxon>Fabaceae</taxon>
        <taxon>Papilionoideae</taxon>
        <taxon>50 kb inversion clade</taxon>
        <taxon>NPAAA clade</taxon>
        <taxon>Hologalegina</taxon>
        <taxon>IRL clade</taxon>
        <taxon>Fabeae</taxon>
        <taxon>Vicia</taxon>
    </lineage>
</organism>
<protein>
    <submittedName>
        <fullName evidence="1">Uncharacterized protein</fullName>
    </submittedName>
</protein>